<evidence type="ECO:0000313" key="4">
    <source>
        <dbReference type="Proteomes" id="UP001501676"/>
    </source>
</evidence>
<dbReference type="InterPro" id="IPR012349">
    <property type="entry name" value="Split_barrel_FMN-bd"/>
</dbReference>
<keyword evidence="4" id="KW-1185">Reference proteome</keyword>
<evidence type="ECO:0000256" key="2">
    <source>
        <dbReference type="ARBA" id="ARBA00049106"/>
    </source>
</evidence>
<sequence>MELEPRMELDLSLFGAEHVRRYRETGGAEGYLWNGVPTLILTTTGRRSGLPRDTPLIYGDDGGTGVVIASQGGAPTHPQWYLNLVADPQVRVQVEADRYTAVARTAEGAERERLWRLMAAVWPSYDVYQQRTDRIIPVVALERTTR</sequence>
<name>A0ABP6T0J3_9ACTN</name>
<reference evidence="4" key="1">
    <citation type="journal article" date="2019" name="Int. J. Syst. Evol. Microbiol.">
        <title>The Global Catalogue of Microorganisms (GCM) 10K type strain sequencing project: providing services to taxonomists for standard genome sequencing and annotation.</title>
        <authorList>
            <consortium name="The Broad Institute Genomics Platform"/>
            <consortium name="The Broad Institute Genome Sequencing Center for Infectious Disease"/>
            <person name="Wu L."/>
            <person name="Ma J."/>
        </authorList>
    </citation>
    <scope>NUCLEOTIDE SEQUENCE [LARGE SCALE GENOMIC DNA]</scope>
    <source>
        <strain evidence="4">JCM 9458</strain>
    </source>
</reference>
<dbReference type="InterPro" id="IPR004378">
    <property type="entry name" value="F420H2_quin_Rdtase"/>
</dbReference>
<dbReference type="PANTHER" id="PTHR39428">
    <property type="entry name" value="F420H(2)-DEPENDENT QUINONE REDUCTASE RV1261C"/>
    <property type="match status" value="1"/>
</dbReference>
<dbReference type="Gene3D" id="2.30.110.10">
    <property type="entry name" value="Electron Transport, Fmn-binding Protein, Chain A"/>
    <property type="match status" value="1"/>
</dbReference>
<dbReference type="EMBL" id="BAAAYN010000024">
    <property type="protein sequence ID" value="GAA3389348.1"/>
    <property type="molecule type" value="Genomic_DNA"/>
</dbReference>
<dbReference type="Proteomes" id="UP001501676">
    <property type="component" value="Unassembled WGS sequence"/>
</dbReference>
<accession>A0ABP6T0J3</accession>
<gene>
    <name evidence="3" type="ORF">GCM10020369_39130</name>
</gene>
<protein>
    <submittedName>
        <fullName evidence="3">Nitroreductase family deazaflavin-dependent oxidoreductase</fullName>
    </submittedName>
</protein>
<evidence type="ECO:0000256" key="1">
    <source>
        <dbReference type="ARBA" id="ARBA00008710"/>
    </source>
</evidence>
<comment type="caution">
    <text evidence="3">The sequence shown here is derived from an EMBL/GenBank/DDBJ whole genome shotgun (WGS) entry which is preliminary data.</text>
</comment>
<dbReference type="SUPFAM" id="SSF50475">
    <property type="entry name" value="FMN-binding split barrel"/>
    <property type="match status" value="1"/>
</dbReference>
<comment type="similarity">
    <text evidence="1">Belongs to the F420H(2)-dependent quinone reductase family.</text>
</comment>
<comment type="catalytic activity">
    <reaction evidence="2">
        <text>oxidized coenzyme F420-(gamma-L-Glu)(n) + a quinol + H(+) = reduced coenzyme F420-(gamma-L-Glu)(n) + a quinone</text>
        <dbReference type="Rhea" id="RHEA:39663"/>
        <dbReference type="Rhea" id="RHEA-COMP:12939"/>
        <dbReference type="Rhea" id="RHEA-COMP:14378"/>
        <dbReference type="ChEBI" id="CHEBI:15378"/>
        <dbReference type="ChEBI" id="CHEBI:24646"/>
        <dbReference type="ChEBI" id="CHEBI:132124"/>
        <dbReference type="ChEBI" id="CHEBI:133980"/>
        <dbReference type="ChEBI" id="CHEBI:139511"/>
    </reaction>
</comment>
<dbReference type="NCBIfam" id="TIGR00026">
    <property type="entry name" value="hi_GC_TIGR00026"/>
    <property type="match status" value="1"/>
</dbReference>
<organism evidence="3 4">
    <name type="scientific">Cryptosporangium minutisporangium</name>
    <dbReference type="NCBI Taxonomy" id="113569"/>
    <lineage>
        <taxon>Bacteria</taxon>
        <taxon>Bacillati</taxon>
        <taxon>Actinomycetota</taxon>
        <taxon>Actinomycetes</taxon>
        <taxon>Cryptosporangiales</taxon>
        <taxon>Cryptosporangiaceae</taxon>
        <taxon>Cryptosporangium</taxon>
    </lineage>
</organism>
<evidence type="ECO:0000313" key="3">
    <source>
        <dbReference type="EMBL" id="GAA3389348.1"/>
    </source>
</evidence>
<proteinExistence type="inferred from homology"/>
<dbReference type="PANTHER" id="PTHR39428:SF1">
    <property type="entry name" value="F420H(2)-DEPENDENT QUINONE REDUCTASE RV1261C"/>
    <property type="match status" value="1"/>
</dbReference>
<dbReference type="Pfam" id="PF04075">
    <property type="entry name" value="F420H2_quin_red"/>
    <property type="match status" value="1"/>
</dbReference>